<reference evidence="2 3" key="1">
    <citation type="submission" date="2019-04" db="EMBL/GenBank/DDBJ databases">
        <title>Draft genome of the big-headed turtle Platysternon megacephalum.</title>
        <authorList>
            <person name="Gong S."/>
        </authorList>
    </citation>
    <scope>NUCLEOTIDE SEQUENCE [LARGE SCALE GENOMIC DNA]</scope>
    <source>
        <strain evidence="2">DO16091913</strain>
        <tissue evidence="2">Muscle</tissue>
    </source>
</reference>
<evidence type="ECO:0000313" key="3">
    <source>
        <dbReference type="Proteomes" id="UP000297703"/>
    </source>
</evidence>
<reference evidence="2 3" key="2">
    <citation type="submission" date="2019-04" db="EMBL/GenBank/DDBJ databases">
        <title>The genome sequence of big-headed turtle.</title>
        <authorList>
            <person name="Gong S."/>
        </authorList>
    </citation>
    <scope>NUCLEOTIDE SEQUENCE [LARGE SCALE GENOMIC DNA]</scope>
    <source>
        <strain evidence="2">DO16091913</strain>
        <tissue evidence="2">Muscle</tissue>
    </source>
</reference>
<comment type="caution">
    <text evidence="2">The sequence shown here is derived from an EMBL/GenBank/DDBJ whole genome shotgun (WGS) entry which is preliminary data.</text>
</comment>
<protein>
    <submittedName>
        <fullName evidence="2">Alpha-2-macroglobulin-like</fullName>
    </submittedName>
</protein>
<dbReference type="AlphaFoldDB" id="A0A4D9DT88"/>
<dbReference type="EMBL" id="QXTE01000272">
    <property type="protein sequence ID" value="TFK00349.1"/>
    <property type="molecule type" value="Genomic_DNA"/>
</dbReference>
<evidence type="ECO:0000313" key="2">
    <source>
        <dbReference type="EMBL" id="TFK00349.1"/>
    </source>
</evidence>
<feature type="region of interest" description="Disordered" evidence="1">
    <location>
        <begin position="1"/>
        <end position="123"/>
    </location>
</feature>
<feature type="compositionally biased region" description="Low complexity" evidence="1">
    <location>
        <begin position="112"/>
        <end position="123"/>
    </location>
</feature>
<organism evidence="2 3">
    <name type="scientific">Platysternon megacephalum</name>
    <name type="common">big-headed turtle</name>
    <dbReference type="NCBI Taxonomy" id="55544"/>
    <lineage>
        <taxon>Eukaryota</taxon>
        <taxon>Metazoa</taxon>
        <taxon>Chordata</taxon>
        <taxon>Craniata</taxon>
        <taxon>Vertebrata</taxon>
        <taxon>Euteleostomi</taxon>
        <taxon>Archelosauria</taxon>
        <taxon>Testudinata</taxon>
        <taxon>Testudines</taxon>
        <taxon>Cryptodira</taxon>
        <taxon>Durocryptodira</taxon>
        <taxon>Testudinoidea</taxon>
        <taxon>Platysternidae</taxon>
        <taxon>Platysternon</taxon>
    </lineage>
</organism>
<gene>
    <name evidence="2" type="ORF">DR999_PMT17497</name>
</gene>
<keyword evidence="3" id="KW-1185">Reference proteome</keyword>
<proteinExistence type="predicted"/>
<dbReference type="Proteomes" id="UP000297703">
    <property type="component" value="Unassembled WGS sequence"/>
</dbReference>
<accession>A0A4D9DT88</accession>
<evidence type="ECO:0000256" key="1">
    <source>
        <dbReference type="SAM" id="MobiDB-lite"/>
    </source>
</evidence>
<sequence>MQGQHLSGAQGAKGPVGEWMEAGEGGSRTEASEASGWNKDAVLPLAAQPQGRWGGDSALSGLPQERGGRLLTGRRWVSLATSSSSTPPPGAASPGTLAWGRAEPPDYRCQGSPSPACSPSSASQVLCQPHCSP</sequence>
<name>A0A4D9DT88_9SAUR</name>